<evidence type="ECO:0000256" key="1">
    <source>
        <dbReference type="SAM" id="Phobius"/>
    </source>
</evidence>
<protein>
    <recommendedName>
        <fullName evidence="4">SLATT domain-containing protein</fullName>
    </recommendedName>
</protein>
<accession>A0ABY6JHU0</accession>
<proteinExistence type="predicted"/>
<keyword evidence="1" id="KW-0472">Membrane</keyword>
<feature type="transmembrane region" description="Helical" evidence="1">
    <location>
        <begin position="45"/>
        <end position="64"/>
    </location>
</feature>
<gene>
    <name evidence="2" type="ORF">KFZ77_06965</name>
</gene>
<dbReference type="Proteomes" id="UP001156318">
    <property type="component" value="Chromosome"/>
</dbReference>
<evidence type="ECO:0008006" key="4">
    <source>
        <dbReference type="Google" id="ProtNLM"/>
    </source>
</evidence>
<name>A0ABY6JHU0_9ENTR</name>
<keyword evidence="1" id="KW-1133">Transmembrane helix</keyword>
<keyword evidence="3" id="KW-1185">Reference proteome</keyword>
<evidence type="ECO:0000313" key="3">
    <source>
        <dbReference type="Proteomes" id="UP001156318"/>
    </source>
</evidence>
<dbReference type="EMBL" id="CP074352">
    <property type="protein sequence ID" value="UYU33244.1"/>
    <property type="molecule type" value="Genomic_DNA"/>
</dbReference>
<feature type="transmembrane region" description="Helical" evidence="1">
    <location>
        <begin position="71"/>
        <end position="93"/>
    </location>
</feature>
<keyword evidence="1" id="KW-0812">Transmembrane</keyword>
<reference evidence="2 3" key="1">
    <citation type="submission" date="2021-05" db="EMBL/GenBank/DDBJ databases">
        <title>Isolation, identification, and the growth promoting effects of Pantoea dispersa strain YSD J2 from the aboveground leaves of Cyperus esculentus L.Var. Sativus.</title>
        <authorList>
            <person name="Wang S."/>
            <person name="Tang X.M."/>
            <person name="Huang Y.N."/>
        </authorList>
    </citation>
    <scope>NUCLEOTIDE SEQUENCE [LARGE SCALE GENOMIC DNA]</scope>
    <source>
        <strain evidence="3">YSD YN2</strain>
    </source>
</reference>
<dbReference type="RefSeq" id="WP_264385827.1">
    <property type="nucleotide sequence ID" value="NZ_CP074352.1"/>
</dbReference>
<organism evidence="2 3">
    <name type="scientific">Siccibacter colletis</name>
    <dbReference type="NCBI Taxonomy" id="1505757"/>
    <lineage>
        <taxon>Bacteria</taxon>
        <taxon>Pseudomonadati</taxon>
        <taxon>Pseudomonadota</taxon>
        <taxon>Gammaproteobacteria</taxon>
        <taxon>Enterobacterales</taxon>
        <taxon>Enterobacteriaceae</taxon>
        <taxon>Siccibacter</taxon>
    </lineage>
</organism>
<feature type="transmembrane region" description="Helical" evidence="1">
    <location>
        <begin position="187"/>
        <end position="212"/>
    </location>
</feature>
<sequence length="215" mass="23991">MDEYIKKVEEDLRAYDEIIHQNFHKGLIDSASLATIESTTTLDKFSIWMLVGVGATATLIISNIDKILPYLGAIGFNLAVFFLTLSALAGFIAKYYAIVVSISAAVTVRMDELAKEKQAAYEKSIELRDGLAKEIGYESIHQININDFYEAYISLFPFKRLRLKIRMAIAAHSSQPHSGNKPAVHGVVYQSIALLFQALFYIAFLLVVVLFISMS</sequence>
<evidence type="ECO:0000313" key="2">
    <source>
        <dbReference type="EMBL" id="UYU33244.1"/>
    </source>
</evidence>